<dbReference type="GO" id="GO:0003924">
    <property type="term" value="F:GTPase activity"/>
    <property type="evidence" value="ECO:0007669"/>
    <property type="project" value="UniProtKB-UniRule"/>
</dbReference>
<dbReference type="SUPFAM" id="SSF52490">
    <property type="entry name" value="Tubulin nucleotide-binding domain-like"/>
    <property type="match status" value="1"/>
</dbReference>
<sequence length="484" mass="50101">MSSMNIEIIDESEFDRGTQIKVIGVGGGGGNAVEHMIERDVQGVEFICANTDAQALGRSSAARKIQLGRSGLGAGSKPEKGREAAEAAEDQIREAVNGAHMLFITAGMGGGTGTGAAPVIARIAREMGILTVAVVTKPFEWEGGRRMINADAGLAELEANVDSLIVVLNEKLLEVLGDEITQAQAFSYANDVLKNAVGGIAEIITTPGELNVDFNDVRSVMGEPGKAMMGTARASGPDRARIAAEQAVASPLLEGIDLSGARGVLVLITASKENFKLAETKLAMNTIRAYAAPEAMVIFGTAYDDTLGEDLRVTVVATGLSIRQGGRRTAPPLQVLRTGTHDAVGAPMQVPTLNNPINAAPVSAPPTLTQPLGQPMSQPAAQPFAPSQPYNAPLSQPSAASLAASSSAARAAAQARVAERAAAAQGNLPGMTPPAAPQADYNQMASPAVWRTRDRTQAAAKVDALSAGGMEDLEIPAFLRKQAD</sequence>
<dbReference type="SMART" id="SM00865">
    <property type="entry name" value="Tubulin_C"/>
    <property type="match status" value="1"/>
</dbReference>
<feature type="binding site" evidence="4">
    <location>
        <position position="190"/>
    </location>
    <ligand>
        <name>GTP</name>
        <dbReference type="ChEBI" id="CHEBI:37565"/>
    </ligand>
</feature>
<keyword evidence="4 6" id="KW-0132">Cell division</keyword>
<dbReference type="GO" id="GO:0051258">
    <property type="term" value="P:protein polymerization"/>
    <property type="evidence" value="ECO:0007669"/>
    <property type="project" value="UniProtKB-UniRule"/>
</dbReference>
<feature type="binding site" evidence="4">
    <location>
        <begin position="27"/>
        <end position="31"/>
    </location>
    <ligand>
        <name>GTP</name>
        <dbReference type="ChEBI" id="CHEBI:37565"/>
    </ligand>
</feature>
<dbReference type="GO" id="GO:0005525">
    <property type="term" value="F:GTP binding"/>
    <property type="evidence" value="ECO:0007669"/>
    <property type="project" value="UniProtKB-UniRule"/>
</dbReference>
<dbReference type="PROSITE" id="PS01135">
    <property type="entry name" value="FTSZ_2"/>
    <property type="match status" value="1"/>
</dbReference>
<dbReference type="Pfam" id="PF00091">
    <property type="entry name" value="Tubulin"/>
    <property type="match status" value="1"/>
</dbReference>
<feature type="binding site" evidence="4">
    <location>
        <position position="146"/>
    </location>
    <ligand>
        <name>GTP</name>
        <dbReference type="ChEBI" id="CHEBI:37565"/>
    </ligand>
</feature>
<evidence type="ECO:0000256" key="5">
    <source>
        <dbReference type="NCBIfam" id="TIGR00065"/>
    </source>
</evidence>
<keyword evidence="11" id="KW-1185">Reference proteome</keyword>
<dbReference type="Gene3D" id="3.30.1330.20">
    <property type="entry name" value="Tubulin/FtsZ, C-terminal domain"/>
    <property type="match status" value="1"/>
</dbReference>
<evidence type="ECO:0000259" key="9">
    <source>
        <dbReference type="SMART" id="SM00865"/>
    </source>
</evidence>
<name>F3KP70_9BURK</name>
<feature type="domain" description="Tubulin/FtsZ 2-layer sandwich" evidence="9">
    <location>
        <begin position="210"/>
        <end position="329"/>
    </location>
</feature>
<feature type="region of interest" description="Disordered" evidence="7">
    <location>
        <begin position="349"/>
        <end position="396"/>
    </location>
</feature>
<evidence type="ECO:0000256" key="7">
    <source>
        <dbReference type="SAM" id="MobiDB-lite"/>
    </source>
</evidence>
<dbReference type="GO" id="GO:0000917">
    <property type="term" value="P:division septum assembly"/>
    <property type="evidence" value="ECO:0007669"/>
    <property type="project" value="UniProtKB-KW"/>
</dbReference>
<dbReference type="SMART" id="SM00864">
    <property type="entry name" value="Tubulin"/>
    <property type="match status" value="1"/>
</dbReference>
<dbReference type="GO" id="GO:0005737">
    <property type="term" value="C:cytoplasm"/>
    <property type="evidence" value="ECO:0007669"/>
    <property type="project" value="UniProtKB-SubCell"/>
</dbReference>
<dbReference type="PRINTS" id="PR00423">
    <property type="entry name" value="CELLDVISFTSZ"/>
</dbReference>
<keyword evidence="4 6" id="KW-0717">Septation</keyword>
<keyword evidence="3 4" id="KW-0342">GTP-binding</keyword>
<dbReference type="InterPro" id="IPR024757">
    <property type="entry name" value="FtsZ_C"/>
</dbReference>
<evidence type="ECO:0000259" key="8">
    <source>
        <dbReference type="SMART" id="SM00864"/>
    </source>
</evidence>
<dbReference type="InterPro" id="IPR008280">
    <property type="entry name" value="Tub_FtsZ_C"/>
</dbReference>
<dbReference type="eggNOG" id="COG0206">
    <property type="taxonomic scope" value="Bacteria"/>
</dbReference>
<feature type="domain" description="Tubulin/FtsZ GTPase" evidence="8">
    <location>
        <begin position="19"/>
        <end position="208"/>
    </location>
</feature>
<dbReference type="InterPro" id="IPR018316">
    <property type="entry name" value="Tubulin/FtsZ_2-layer-sand-dom"/>
</dbReference>
<dbReference type="STRING" id="887062.HGR_01106"/>
<dbReference type="EMBL" id="AEGR01000014">
    <property type="protein sequence ID" value="EGI78471.1"/>
    <property type="molecule type" value="Genomic_DNA"/>
</dbReference>
<evidence type="ECO:0000256" key="1">
    <source>
        <dbReference type="ARBA" id="ARBA00009690"/>
    </source>
</evidence>
<comment type="subunit">
    <text evidence="4">Homodimer. Polymerizes to form a dynamic ring structure in a strictly GTP-dependent manner. Interacts directly with several other division proteins.</text>
</comment>
<evidence type="ECO:0000256" key="6">
    <source>
        <dbReference type="RuleBase" id="RU000631"/>
    </source>
</evidence>
<feature type="binding site" evidence="4">
    <location>
        <position position="142"/>
    </location>
    <ligand>
        <name>GTP</name>
        <dbReference type="ChEBI" id="CHEBI:37565"/>
    </ligand>
</feature>
<protein>
    <recommendedName>
        <fullName evidence="4 5">Cell division protein FtsZ</fullName>
    </recommendedName>
</protein>
<dbReference type="Gene3D" id="3.40.50.1440">
    <property type="entry name" value="Tubulin/FtsZ, GTPase domain"/>
    <property type="match status" value="1"/>
</dbReference>
<dbReference type="PANTHER" id="PTHR30314">
    <property type="entry name" value="CELL DIVISION PROTEIN FTSZ-RELATED"/>
    <property type="match status" value="1"/>
</dbReference>
<dbReference type="SUPFAM" id="SSF55307">
    <property type="entry name" value="Tubulin C-terminal domain-like"/>
    <property type="match status" value="1"/>
</dbReference>
<evidence type="ECO:0000256" key="3">
    <source>
        <dbReference type="ARBA" id="ARBA00023134"/>
    </source>
</evidence>
<proteinExistence type="inferred from homology"/>
<accession>F3KP70</accession>
<comment type="similarity">
    <text evidence="1 4 6">Belongs to the FtsZ family.</text>
</comment>
<dbReference type="InterPro" id="IPR003008">
    <property type="entry name" value="Tubulin_FtsZ_GTPase"/>
</dbReference>
<evidence type="ECO:0000313" key="11">
    <source>
        <dbReference type="Proteomes" id="UP000016368"/>
    </source>
</evidence>
<dbReference type="InterPro" id="IPR036525">
    <property type="entry name" value="Tubulin/FtsZ_GTPase_sf"/>
</dbReference>
<feature type="binding site" evidence="4">
    <location>
        <begin position="111"/>
        <end position="113"/>
    </location>
    <ligand>
        <name>GTP</name>
        <dbReference type="ChEBI" id="CHEBI:37565"/>
    </ligand>
</feature>
<comment type="caution">
    <text evidence="10">The sequence shown here is derived from an EMBL/GenBank/DDBJ whole genome shotgun (WGS) entry which is preliminary data.</text>
</comment>
<comment type="subcellular location">
    <subcellularLocation>
        <location evidence="4">Cytoplasm</location>
    </subcellularLocation>
    <text evidence="4">Assembles at midcell at the inner surface of the cytoplasmic membrane.</text>
</comment>
<evidence type="ECO:0000256" key="4">
    <source>
        <dbReference type="HAMAP-Rule" id="MF_00909"/>
    </source>
</evidence>
<dbReference type="FunFam" id="3.40.50.1440:FF:000001">
    <property type="entry name" value="Cell division protein FtsZ"/>
    <property type="match status" value="1"/>
</dbReference>
<dbReference type="Pfam" id="PF12327">
    <property type="entry name" value="FtsZ_C"/>
    <property type="match status" value="1"/>
</dbReference>
<dbReference type="PANTHER" id="PTHR30314:SF3">
    <property type="entry name" value="MITOCHONDRIAL DIVISION PROTEIN FSZA"/>
    <property type="match status" value="1"/>
</dbReference>
<dbReference type="InterPro" id="IPR037103">
    <property type="entry name" value="Tubulin/FtsZ-like_C"/>
</dbReference>
<keyword evidence="2 4" id="KW-0547">Nucleotide-binding</keyword>
<dbReference type="AlphaFoldDB" id="F3KP70"/>
<organism evidence="10 11">
    <name type="scientific">Hylemonella gracilis ATCC 19624</name>
    <dbReference type="NCBI Taxonomy" id="887062"/>
    <lineage>
        <taxon>Bacteria</taxon>
        <taxon>Pseudomonadati</taxon>
        <taxon>Pseudomonadota</taxon>
        <taxon>Betaproteobacteria</taxon>
        <taxon>Burkholderiales</taxon>
        <taxon>Comamonadaceae</taxon>
        <taxon>Hylemonella</taxon>
    </lineage>
</organism>
<evidence type="ECO:0000256" key="2">
    <source>
        <dbReference type="ARBA" id="ARBA00022741"/>
    </source>
</evidence>
<dbReference type="Proteomes" id="UP000016368">
    <property type="component" value="Unassembled WGS sequence"/>
</dbReference>
<evidence type="ECO:0000313" key="10">
    <source>
        <dbReference type="EMBL" id="EGI78471.1"/>
    </source>
</evidence>
<dbReference type="InterPro" id="IPR020805">
    <property type="entry name" value="Cell_div_FtsZ_CS"/>
</dbReference>
<comment type="function">
    <text evidence="4 6">Essential cell division protein that forms a contractile ring structure (Z ring) at the future cell division site. The regulation of the ring assembly controls the timing and the location of cell division. One of the functions of the FtsZ ring is to recruit other cell division proteins to the septum to produce a new cell wall between the dividing cells. Binds GTP and shows GTPase activity.</text>
</comment>
<reference evidence="10 11" key="1">
    <citation type="journal article" date="2011" name="EMBO J.">
        <title>Structural diversity of bacterial flagellar motors.</title>
        <authorList>
            <person name="Chen S."/>
            <person name="Beeby M."/>
            <person name="Murphy G.E."/>
            <person name="Leadbetter J.R."/>
            <person name="Hendrixson D.R."/>
            <person name="Briegel A."/>
            <person name="Li Z."/>
            <person name="Shi J."/>
            <person name="Tocheva E.I."/>
            <person name="Muller A."/>
            <person name="Dobro M.J."/>
            <person name="Jensen G.J."/>
        </authorList>
    </citation>
    <scope>NUCLEOTIDE SEQUENCE [LARGE SCALE GENOMIC DNA]</scope>
    <source>
        <strain evidence="10 11">ATCC 19624</strain>
    </source>
</reference>
<feature type="compositionally biased region" description="Low complexity" evidence="7">
    <location>
        <begin position="374"/>
        <end position="396"/>
    </location>
</feature>
<dbReference type="NCBIfam" id="TIGR00065">
    <property type="entry name" value="ftsZ"/>
    <property type="match status" value="1"/>
</dbReference>
<gene>
    <name evidence="4" type="primary">ftsZ</name>
    <name evidence="10" type="ORF">HGR_01106</name>
</gene>
<dbReference type="InterPro" id="IPR000158">
    <property type="entry name" value="Cell_div_FtsZ"/>
</dbReference>
<keyword evidence="4 6" id="KW-0131">Cell cycle</keyword>
<dbReference type="InterPro" id="IPR045061">
    <property type="entry name" value="FtsZ/CetZ"/>
</dbReference>
<dbReference type="CDD" id="cd02201">
    <property type="entry name" value="FtsZ_type1"/>
    <property type="match status" value="1"/>
</dbReference>
<dbReference type="HAMAP" id="MF_00909">
    <property type="entry name" value="FtsZ"/>
    <property type="match status" value="1"/>
</dbReference>
<dbReference type="GO" id="GO:0043093">
    <property type="term" value="P:FtsZ-dependent cytokinesis"/>
    <property type="evidence" value="ECO:0007669"/>
    <property type="project" value="UniProtKB-UniRule"/>
</dbReference>
<dbReference type="GO" id="GO:0032153">
    <property type="term" value="C:cell division site"/>
    <property type="evidence" value="ECO:0007669"/>
    <property type="project" value="UniProtKB-UniRule"/>
</dbReference>
<keyword evidence="4" id="KW-0963">Cytoplasm</keyword>